<evidence type="ECO:0000313" key="1">
    <source>
        <dbReference type="EMBL" id="QFY59337.1"/>
    </source>
</evidence>
<evidence type="ECO:0000313" key="2">
    <source>
        <dbReference type="Proteomes" id="UP000326881"/>
    </source>
</evidence>
<sequence>MISPDLAIENPAFALAGSDPADALLPMELLELELSLESYNGDADFCDAVRVAATQSGGEFLFDLPADGLLDDCKRIAVLRIPSEEAEMRIVLAVLDHNGSDIRVEAPAPETAHVVRFAEAFITVLERF</sequence>
<dbReference type="AlphaFoldDB" id="A0A5Q0C5L2"/>
<organism evidence="1 2">
    <name type="scientific">Rhizobium grahamii</name>
    <dbReference type="NCBI Taxonomy" id="1120045"/>
    <lineage>
        <taxon>Bacteria</taxon>
        <taxon>Pseudomonadati</taxon>
        <taxon>Pseudomonadota</taxon>
        <taxon>Alphaproteobacteria</taxon>
        <taxon>Hyphomicrobiales</taxon>
        <taxon>Rhizobiaceae</taxon>
        <taxon>Rhizobium/Agrobacterium group</taxon>
        <taxon>Rhizobium</taxon>
    </lineage>
</organism>
<dbReference type="OrthoDB" id="7907761at2"/>
<dbReference type="RefSeq" id="WP_153269708.1">
    <property type="nucleotide sequence ID" value="NZ_CP043498.1"/>
</dbReference>
<dbReference type="Proteomes" id="UP000326881">
    <property type="component" value="Chromosome"/>
</dbReference>
<protein>
    <submittedName>
        <fullName evidence="1">Uncharacterized protein</fullName>
    </submittedName>
</protein>
<dbReference type="EMBL" id="CP043498">
    <property type="protein sequence ID" value="QFY59337.1"/>
    <property type="molecule type" value="Genomic_DNA"/>
</dbReference>
<reference evidence="1 2" key="1">
    <citation type="submission" date="2019-08" db="EMBL/GenBank/DDBJ databases">
        <title>Prosopis cineraria nodule microbiome.</title>
        <authorList>
            <person name="Ali R."/>
            <person name="Chaluvadi S.R."/>
            <person name="Wang X."/>
        </authorList>
    </citation>
    <scope>NUCLEOTIDE SEQUENCE [LARGE SCALE GENOMIC DNA]</scope>
    <source>
        <strain evidence="1 2">BG7</strain>
    </source>
</reference>
<gene>
    <name evidence="1" type="ORF">FZ934_02105</name>
</gene>
<dbReference type="KEGG" id="rgr:FZ934_02105"/>
<proteinExistence type="predicted"/>
<accession>A0A5Q0C5L2</accession>
<name>A0A5Q0C5L2_9HYPH</name>
<keyword evidence="2" id="KW-1185">Reference proteome</keyword>